<keyword evidence="3" id="KW-1185">Reference proteome</keyword>
<dbReference type="AlphaFoldDB" id="D5C4T0"/>
<name>D5C4T0_NITHN</name>
<dbReference type="KEGG" id="nhl:Nhal_0136"/>
<proteinExistence type="predicted"/>
<keyword evidence="1" id="KW-0732">Signal</keyword>
<dbReference type="RefSeq" id="WP_013031249.1">
    <property type="nucleotide sequence ID" value="NC_013960.1"/>
</dbReference>
<gene>
    <name evidence="2" type="ordered locus">Nhal_0136</name>
</gene>
<evidence type="ECO:0000256" key="1">
    <source>
        <dbReference type="SAM" id="SignalP"/>
    </source>
</evidence>
<dbReference type="OrthoDB" id="9872479at2"/>
<dbReference type="Proteomes" id="UP000001844">
    <property type="component" value="Chromosome"/>
</dbReference>
<organism evidence="2 3">
    <name type="scientific">Nitrosococcus halophilus (strain Nc4)</name>
    <dbReference type="NCBI Taxonomy" id="472759"/>
    <lineage>
        <taxon>Bacteria</taxon>
        <taxon>Pseudomonadati</taxon>
        <taxon>Pseudomonadota</taxon>
        <taxon>Gammaproteobacteria</taxon>
        <taxon>Chromatiales</taxon>
        <taxon>Chromatiaceae</taxon>
        <taxon>Nitrosococcus</taxon>
    </lineage>
</organism>
<accession>D5C4T0</accession>
<evidence type="ECO:0000313" key="2">
    <source>
        <dbReference type="EMBL" id="ADE13353.1"/>
    </source>
</evidence>
<protein>
    <submittedName>
        <fullName evidence="2">Hemagglutinin-related autotransporter protein</fullName>
    </submittedName>
</protein>
<dbReference type="HOGENOM" id="CLU_2047208_0_0_6"/>
<reference evidence="3" key="1">
    <citation type="submission" date="2010-04" db="EMBL/GenBank/DDBJ databases">
        <title>Complete genome sequence of Nitrosococcus halophilus Nc4, a salt-adapted, aerobic obligate ammonia-oxidizing sulfur purple bacterium.</title>
        <authorList>
            <consortium name="US DOE Joint Genome Institute"/>
            <person name="Campbell M.A."/>
            <person name="Malfatti S.A."/>
            <person name="Chain P.S.G."/>
            <person name="Heidelberg J.F."/>
            <person name="Ward B.B."/>
            <person name="Klotz M.G."/>
        </authorList>
    </citation>
    <scope>NUCLEOTIDE SEQUENCE [LARGE SCALE GENOMIC DNA]</scope>
    <source>
        <strain evidence="3">Nc4</strain>
    </source>
</reference>
<dbReference type="EMBL" id="CP001798">
    <property type="protein sequence ID" value="ADE13353.1"/>
    <property type="molecule type" value="Genomic_DNA"/>
</dbReference>
<feature type="signal peptide" evidence="1">
    <location>
        <begin position="1"/>
        <end position="22"/>
    </location>
</feature>
<feature type="chain" id="PRO_5003069522" evidence="1">
    <location>
        <begin position="23"/>
        <end position="120"/>
    </location>
</feature>
<evidence type="ECO:0000313" key="3">
    <source>
        <dbReference type="Proteomes" id="UP000001844"/>
    </source>
</evidence>
<sequence length="120" mass="11705">MKNIFSIMTCALMLALAGTSSAKEPVKLTDVQMDGVTAGAFVLLQGNATAIAQGAGAGTILSQTNSETFAQVDTTADPQFAAAAAGNTSLGQSVAIGTPGGPVFTGAAAQSASQAAAQLQ</sequence>